<dbReference type="EMBL" id="MIGX01000032">
    <property type="protein sequence ID" value="PPT91188.1"/>
    <property type="molecule type" value="Genomic_DNA"/>
</dbReference>
<evidence type="ECO:0000256" key="2">
    <source>
        <dbReference type="ARBA" id="ARBA00022475"/>
    </source>
</evidence>
<sequence length="438" mass="45849">MHHSSDTATAAPGGSLARTAIMPLVLIVSLFFLWGMANNLNDILIKQFKKAFALSDLQAGLVQSAFYLGYFVFAIPAAMCMRRFSYKAAVVLGLLLYAAGAFLFYPAAQEHTYGLFLLALFVIASGLAFLETTANPLVTVLGPAEGAARRLNLAQAFNPLGSITGVLIGQHFILSGVEHTPQELEAMAPAARASFFAAESAAVQTPYLIIGAVVVLWALLIALTRFPVTRDNGAAASGGKAYFGPLLRNGCFVFAVVAQFFYVGAQVGIWSYLIRYLQDAVPGTPEKTAASFLTVSLVLFMAGRFVGTGLLRYVAPARLLGAFALFNLLLCSVAIALPGWTGLYALVASSLFMSVMFPTIFALGLDGLDDDARKLGSSLIVMAIIGGAALTALMGAVSDHAGIHWAMAVPALCFAVILGFALRAPCAAAAASGVPTGA</sequence>
<comment type="subcellular location">
    <subcellularLocation>
        <location evidence="1">Cell inner membrane</location>
        <topology evidence="1">Multi-pass membrane protein</topology>
    </subcellularLocation>
</comment>
<dbReference type="OrthoDB" id="9795150at2"/>
<gene>
    <name evidence="7" type="primary">fucP</name>
    <name evidence="7" type="ORF">XthCFBP4691_08610</name>
</gene>
<feature type="transmembrane region" description="Helical" evidence="6">
    <location>
        <begin position="377"/>
        <end position="397"/>
    </location>
</feature>
<evidence type="ECO:0000256" key="6">
    <source>
        <dbReference type="SAM" id="Phobius"/>
    </source>
</evidence>
<dbReference type="Proteomes" id="UP000239898">
    <property type="component" value="Unassembled WGS sequence"/>
</dbReference>
<feature type="transmembrane region" description="Helical" evidence="6">
    <location>
        <begin position="289"/>
        <end position="307"/>
    </location>
</feature>
<evidence type="ECO:0000256" key="4">
    <source>
        <dbReference type="ARBA" id="ARBA00022989"/>
    </source>
</evidence>
<dbReference type="GO" id="GO:0005886">
    <property type="term" value="C:plasma membrane"/>
    <property type="evidence" value="ECO:0007669"/>
    <property type="project" value="UniProtKB-SubCell"/>
</dbReference>
<dbReference type="PANTHER" id="PTHR43702">
    <property type="entry name" value="L-FUCOSE-PROTON SYMPORTER"/>
    <property type="match status" value="1"/>
</dbReference>
<dbReference type="PANTHER" id="PTHR43702:SF11">
    <property type="entry name" value="L-FUCOSE-PROTON SYMPORTER"/>
    <property type="match status" value="1"/>
</dbReference>
<dbReference type="SUPFAM" id="SSF103473">
    <property type="entry name" value="MFS general substrate transporter"/>
    <property type="match status" value="1"/>
</dbReference>
<evidence type="ECO:0000256" key="1">
    <source>
        <dbReference type="ARBA" id="ARBA00004429"/>
    </source>
</evidence>
<feature type="transmembrane region" description="Helical" evidence="6">
    <location>
        <begin position="84"/>
        <end position="105"/>
    </location>
</feature>
<dbReference type="Pfam" id="PF07690">
    <property type="entry name" value="MFS_1"/>
    <property type="match status" value="1"/>
</dbReference>
<keyword evidence="5 6" id="KW-0472">Membrane</keyword>
<evidence type="ECO:0000313" key="8">
    <source>
        <dbReference type="Proteomes" id="UP000239898"/>
    </source>
</evidence>
<keyword evidence="8" id="KW-1185">Reference proteome</keyword>
<evidence type="ECO:0000256" key="5">
    <source>
        <dbReference type="ARBA" id="ARBA00023136"/>
    </source>
</evidence>
<feature type="transmembrane region" description="Helical" evidence="6">
    <location>
        <begin position="319"/>
        <end position="337"/>
    </location>
</feature>
<protein>
    <submittedName>
        <fullName evidence="7">L-fucose:H+ symporter permease</fullName>
    </submittedName>
</protein>
<dbReference type="InterPro" id="IPR050375">
    <property type="entry name" value="MFS_TsgA-like"/>
</dbReference>
<feature type="transmembrane region" description="Helical" evidence="6">
    <location>
        <begin position="343"/>
        <end position="365"/>
    </location>
</feature>
<comment type="caution">
    <text evidence="7">The sequence shown here is derived from an EMBL/GenBank/DDBJ whole genome shotgun (WGS) entry which is preliminary data.</text>
</comment>
<feature type="transmembrane region" description="Helical" evidence="6">
    <location>
        <begin position="207"/>
        <end position="226"/>
    </location>
</feature>
<dbReference type="AlphaFoldDB" id="A0A2S6ZFX6"/>
<evidence type="ECO:0000313" key="7">
    <source>
        <dbReference type="EMBL" id="PPT91188.1"/>
    </source>
</evidence>
<organism evidence="7 8">
    <name type="scientific">Xanthomonas theicola</name>
    <dbReference type="NCBI Taxonomy" id="56464"/>
    <lineage>
        <taxon>Bacteria</taxon>
        <taxon>Pseudomonadati</taxon>
        <taxon>Pseudomonadota</taxon>
        <taxon>Gammaproteobacteria</taxon>
        <taxon>Lysobacterales</taxon>
        <taxon>Lysobacteraceae</taxon>
        <taxon>Xanthomonas</taxon>
    </lineage>
</organism>
<dbReference type="NCBIfam" id="TIGR00885">
    <property type="entry name" value="fucP"/>
    <property type="match status" value="1"/>
</dbReference>
<name>A0A2S6ZFX6_9XANT</name>
<dbReference type="InterPro" id="IPR036259">
    <property type="entry name" value="MFS_trans_sf"/>
</dbReference>
<feature type="transmembrane region" description="Helical" evidence="6">
    <location>
        <begin position="246"/>
        <end position="269"/>
    </location>
</feature>
<proteinExistence type="predicted"/>
<dbReference type="CDD" id="cd17394">
    <property type="entry name" value="MFS_FucP_like"/>
    <property type="match status" value="1"/>
</dbReference>
<evidence type="ECO:0000256" key="3">
    <source>
        <dbReference type="ARBA" id="ARBA00022692"/>
    </source>
</evidence>
<feature type="transmembrane region" description="Helical" evidence="6">
    <location>
        <begin position="403"/>
        <end position="422"/>
    </location>
</feature>
<feature type="transmembrane region" description="Helical" evidence="6">
    <location>
        <begin position="112"/>
        <end position="130"/>
    </location>
</feature>
<dbReference type="Gene3D" id="1.20.1250.20">
    <property type="entry name" value="MFS general substrate transporter like domains"/>
    <property type="match status" value="2"/>
</dbReference>
<feature type="transmembrane region" description="Helical" evidence="6">
    <location>
        <begin position="20"/>
        <end position="37"/>
    </location>
</feature>
<dbReference type="InterPro" id="IPR011701">
    <property type="entry name" value="MFS"/>
</dbReference>
<dbReference type="GO" id="GO:0015535">
    <property type="term" value="F:fucose:proton symporter activity"/>
    <property type="evidence" value="ECO:0007669"/>
    <property type="project" value="InterPro"/>
</dbReference>
<reference evidence="7 8" key="1">
    <citation type="submission" date="2016-08" db="EMBL/GenBank/DDBJ databases">
        <title>Evolution of the type three secretion system and type three effector repertoires in Xanthomonas.</title>
        <authorList>
            <person name="Merda D."/>
            <person name="Briand M."/>
            <person name="Bosis E."/>
            <person name="Rousseau C."/>
            <person name="Portier P."/>
            <person name="Jacques M.-A."/>
            <person name="Fischer-Le Saux M."/>
        </authorList>
    </citation>
    <scope>NUCLEOTIDE SEQUENCE [LARGE SCALE GENOMIC DNA]</scope>
    <source>
        <strain evidence="7 8">CFBP 4691</strain>
    </source>
</reference>
<accession>A0A2S6ZFX6</accession>
<feature type="transmembrane region" description="Helical" evidence="6">
    <location>
        <begin position="57"/>
        <end position="78"/>
    </location>
</feature>
<dbReference type="RefSeq" id="WP_128420041.1">
    <property type="nucleotide sequence ID" value="NZ_CP049017.1"/>
</dbReference>
<keyword evidence="4 6" id="KW-1133">Transmembrane helix</keyword>
<keyword evidence="3 6" id="KW-0812">Transmembrane</keyword>
<dbReference type="NCBIfam" id="NF007524">
    <property type="entry name" value="PRK10133.1"/>
    <property type="match status" value="1"/>
</dbReference>
<dbReference type="InterPro" id="IPR005275">
    <property type="entry name" value="Lfuc_symporter_FucP"/>
</dbReference>
<keyword evidence="2" id="KW-1003">Cell membrane</keyword>